<dbReference type="SUPFAM" id="SSF56349">
    <property type="entry name" value="DNA breaking-rejoining enzymes"/>
    <property type="match status" value="1"/>
</dbReference>
<reference evidence="8" key="1">
    <citation type="submission" date="2020-08" db="EMBL/GenBank/DDBJ databases">
        <title>Novel species isolated from subtropical streams in China.</title>
        <authorList>
            <person name="Lu H."/>
        </authorList>
    </citation>
    <scope>NUCLEOTIDE SEQUENCE</scope>
    <source>
        <strain evidence="8">KACC 12607</strain>
    </source>
</reference>
<dbReference type="Gene3D" id="1.10.443.10">
    <property type="entry name" value="Intergrase catalytic core"/>
    <property type="match status" value="1"/>
</dbReference>
<comment type="caution">
    <text evidence="8">The sequence shown here is derived from an EMBL/GenBank/DDBJ whole genome shotgun (WGS) entry which is preliminary data.</text>
</comment>
<dbReference type="GO" id="GO:0006310">
    <property type="term" value="P:DNA recombination"/>
    <property type="evidence" value="ECO:0007669"/>
    <property type="project" value="UniProtKB-KW"/>
</dbReference>
<dbReference type="InterPro" id="IPR013762">
    <property type="entry name" value="Integrase-like_cat_sf"/>
</dbReference>
<dbReference type="InterPro" id="IPR050808">
    <property type="entry name" value="Phage_Integrase"/>
</dbReference>
<dbReference type="Proteomes" id="UP000634011">
    <property type="component" value="Unassembled WGS sequence"/>
</dbReference>
<dbReference type="InterPro" id="IPR011010">
    <property type="entry name" value="DNA_brk_join_enz"/>
</dbReference>
<gene>
    <name evidence="8" type="ORF">H8K32_19135</name>
</gene>
<organism evidence="8 9">
    <name type="scientific">Undibacterium jejuense</name>
    <dbReference type="NCBI Taxonomy" id="1344949"/>
    <lineage>
        <taxon>Bacteria</taxon>
        <taxon>Pseudomonadati</taxon>
        <taxon>Pseudomonadota</taxon>
        <taxon>Betaproteobacteria</taxon>
        <taxon>Burkholderiales</taxon>
        <taxon>Oxalobacteraceae</taxon>
        <taxon>Undibacterium</taxon>
    </lineage>
</organism>
<feature type="compositionally biased region" description="Basic and acidic residues" evidence="6">
    <location>
        <begin position="342"/>
        <end position="356"/>
    </location>
</feature>
<dbReference type="InterPro" id="IPR044068">
    <property type="entry name" value="CB"/>
</dbReference>
<evidence type="ECO:0000313" key="8">
    <source>
        <dbReference type="EMBL" id="MBC3864222.1"/>
    </source>
</evidence>
<dbReference type="InterPro" id="IPR010998">
    <property type="entry name" value="Integrase_recombinase_N"/>
</dbReference>
<sequence length="365" mass="41547">MIGRRKSPDGMPFRLYRMNGKFKVTFWYQLPDGTRAFTISAKSNDMDAIDKARKQAIQQADELNGNAPLSNSVAKLIERYFNWQHSLKKNDARRKALVTLEVNESESKNLIKVFGKAKPTDIKPKHIYGYLAARADAGAPAKANKEIALLSAILEYGRMRGELETNPCRGIKYNPTTPSTKYVETKDLDFAMDEARRRGGSYLILALCYYAAFLTTSRPNEMRTLTRHAKTDEGLLIPVGKRKGSQAEKTKLIRWSPKLKATINEALALQRTHGILIFSNTSGQEYTRSGWTTIWNRLMGYCEKRAEEEGRTFERFALKDMRPKSVTERKARGETNITDATGHSDERMINKTYDRRVVKKSNATE</sequence>
<dbReference type="AlphaFoldDB" id="A0A923KJG8"/>
<feature type="domain" description="Core-binding (CB)" evidence="7">
    <location>
        <begin position="71"/>
        <end position="158"/>
    </location>
</feature>
<evidence type="ECO:0000259" key="7">
    <source>
        <dbReference type="PROSITE" id="PS51900"/>
    </source>
</evidence>
<evidence type="ECO:0000313" key="9">
    <source>
        <dbReference type="Proteomes" id="UP000634011"/>
    </source>
</evidence>
<comment type="similarity">
    <text evidence="1">Belongs to the 'phage' integrase family.</text>
</comment>
<keyword evidence="9" id="KW-1185">Reference proteome</keyword>
<evidence type="ECO:0000256" key="6">
    <source>
        <dbReference type="SAM" id="MobiDB-lite"/>
    </source>
</evidence>
<keyword evidence="2" id="KW-0229">DNA integration</keyword>
<feature type="compositionally biased region" description="Basic and acidic residues" evidence="6">
    <location>
        <begin position="323"/>
        <end position="333"/>
    </location>
</feature>
<accession>A0A923KJG8</accession>
<evidence type="ECO:0000256" key="3">
    <source>
        <dbReference type="ARBA" id="ARBA00023125"/>
    </source>
</evidence>
<dbReference type="RefSeq" id="WP_186914160.1">
    <property type="nucleotide sequence ID" value="NZ_JACOFV010000025.1"/>
</dbReference>
<keyword evidence="3 5" id="KW-0238">DNA-binding</keyword>
<proteinExistence type="inferred from homology"/>
<dbReference type="GO" id="GO:0015074">
    <property type="term" value="P:DNA integration"/>
    <property type="evidence" value="ECO:0007669"/>
    <property type="project" value="UniProtKB-KW"/>
</dbReference>
<evidence type="ECO:0000256" key="5">
    <source>
        <dbReference type="PROSITE-ProRule" id="PRU01248"/>
    </source>
</evidence>
<name>A0A923KJG8_9BURK</name>
<dbReference type="PANTHER" id="PTHR30629:SF2">
    <property type="entry name" value="PROPHAGE INTEGRASE INTS-RELATED"/>
    <property type="match status" value="1"/>
</dbReference>
<protein>
    <recommendedName>
        <fullName evidence="7">Core-binding (CB) domain-containing protein</fullName>
    </recommendedName>
</protein>
<evidence type="ECO:0000256" key="1">
    <source>
        <dbReference type="ARBA" id="ARBA00008857"/>
    </source>
</evidence>
<evidence type="ECO:0000256" key="2">
    <source>
        <dbReference type="ARBA" id="ARBA00022908"/>
    </source>
</evidence>
<keyword evidence="4" id="KW-0233">DNA recombination</keyword>
<dbReference type="PROSITE" id="PS51900">
    <property type="entry name" value="CB"/>
    <property type="match status" value="1"/>
</dbReference>
<dbReference type="Gene3D" id="1.10.150.130">
    <property type="match status" value="1"/>
</dbReference>
<dbReference type="PANTHER" id="PTHR30629">
    <property type="entry name" value="PROPHAGE INTEGRASE"/>
    <property type="match status" value="1"/>
</dbReference>
<dbReference type="GO" id="GO:0003677">
    <property type="term" value="F:DNA binding"/>
    <property type="evidence" value="ECO:0007669"/>
    <property type="project" value="UniProtKB-UniRule"/>
</dbReference>
<evidence type="ECO:0000256" key="4">
    <source>
        <dbReference type="ARBA" id="ARBA00023172"/>
    </source>
</evidence>
<dbReference type="EMBL" id="JACOFV010000025">
    <property type="protein sequence ID" value="MBC3864222.1"/>
    <property type="molecule type" value="Genomic_DNA"/>
</dbReference>
<feature type="region of interest" description="Disordered" evidence="6">
    <location>
        <begin position="323"/>
        <end position="365"/>
    </location>
</feature>